<feature type="active site" description="Phosphocysteine intermediate; for EIIB activity" evidence="11">
    <location>
        <position position="475"/>
    </location>
</feature>
<evidence type="ECO:0000313" key="16">
    <source>
        <dbReference type="Proteomes" id="UP000028525"/>
    </source>
</evidence>
<feature type="domain" description="PTS EIIC type-1" evidence="14">
    <location>
        <begin position="3"/>
        <end position="418"/>
    </location>
</feature>
<keyword evidence="6" id="KW-0598">Phosphotransferase system</keyword>
<dbReference type="PANTHER" id="PTHR30009:SF24">
    <property type="entry name" value="PTS SYSTEM, IIBC COMPONENT"/>
    <property type="match status" value="1"/>
</dbReference>
<dbReference type="SUPFAM" id="SSF55604">
    <property type="entry name" value="Glucose permease domain IIB"/>
    <property type="match status" value="1"/>
</dbReference>
<dbReference type="Pfam" id="PF02378">
    <property type="entry name" value="PTS_EIIC"/>
    <property type="match status" value="1"/>
</dbReference>
<dbReference type="RefSeq" id="WP_038283732.1">
    <property type="nucleotide sequence ID" value="NZ_JPME01000025.1"/>
</dbReference>
<evidence type="ECO:0000259" key="13">
    <source>
        <dbReference type="PROSITE" id="PS51098"/>
    </source>
</evidence>
<dbReference type="AlphaFoldDB" id="A0A084JH59"/>
<dbReference type="CDD" id="cd00212">
    <property type="entry name" value="PTS_IIB_glc"/>
    <property type="match status" value="1"/>
</dbReference>
<dbReference type="Gene3D" id="3.30.1360.60">
    <property type="entry name" value="Glucose permease domain IIB"/>
    <property type="match status" value="1"/>
</dbReference>
<feature type="transmembrane region" description="Helical" evidence="12">
    <location>
        <begin position="353"/>
        <end position="372"/>
    </location>
</feature>
<dbReference type="InterPro" id="IPR018113">
    <property type="entry name" value="PTrfase_EIIB_Cys"/>
</dbReference>
<evidence type="ECO:0000256" key="3">
    <source>
        <dbReference type="ARBA" id="ARBA00022475"/>
    </source>
</evidence>
<dbReference type="NCBIfam" id="TIGR00826">
    <property type="entry name" value="EIIB_glc"/>
    <property type="match status" value="1"/>
</dbReference>
<dbReference type="InterPro" id="IPR003352">
    <property type="entry name" value="PTS_EIIC"/>
</dbReference>
<dbReference type="InterPro" id="IPR050429">
    <property type="entry name" value="PTS_Glucose_EIICBA"/>
</dbReference>
<dbReference type="PROSITE" id="PS51103">
    <property type="entry name" value="PTS_EIIC_TYPE_1"/>
    <property type="match status" value="1"/>
</dbReference>
<keyword evidence="3" id="KW-1003">Cell membrane</keyword>
<keyword evidence="9 12" id="KW-1133">Transmembrane helix</keyword>
<feature type="transmembrane region" description="Helical" evidence="12">
    <location>
        <begin position="384"/>
        <end position="406"/>
    </location>
</feature>
<evidence type="ECO:0000313" key="15">
    <source>
        <dbReference type="EMBL" id="KEZ88293.1"/>
    </source>
</evidence>
<evidence type="ECO:0000256" key="1">
    <source>
        <dbReference type="ARBA" id="ARBA00004651"/>
    </source>
</evidence>
<evidence type="ECO:0000256" key="8">
    <source>
        <dbReference type="ARBA" id="ARBA00022777"/>
    </source>
</evidence>
<feature type="transmembrane region" description="Helical" evidence="12">
    <location>
        <begin position="232"/>
        <end position="250"/>
    </location>
</feature>
<accession>A0A084JH59</accession>
<feature type="transmembrane region" description="Helical" evidence="12">
    <location>
        <begin position="278"/>
        <end position="299"/>
    </location>
</feature>
<feature type="transmembrane region" description="Helical" evidence="12">
    <location>
        <begin position="172"/>
        <end position="192"/>
    </location>
</feature>
<evidence type="ECO:0000259" key="14">
    <source>
        <dbReference type="PROSITE" id="PS51103"/>
    </source>
</evidence>
<dbReference type="GO" id="GO:0009401">
    <property type="term" value="P:phosphoenolpyruvate-dependent sugar phosphotransferase system"/>
    <property type="evidence" value="ECO:0007669"/>
    <property type="project" value="UniProtKB-KW"/>
</dbReference>
<dbReference type="GO" id="GO:0090563">
    <property type="term" value="F:protein-phosphocysteine-sugar phosphotransferase activity"/>
    <property type="evidence" value="ECO:0007669"/>
    <property type="project" value="TreeGrafter"/>
</dbReference>
<feature type="transmembrane region" description="Helical" evidence="12">
    <location>
        <begin position="86"/>
        <end position="105"/>
    </location>
</feature>
<keyword evidence="16" id="KW-1185">Reference proteome</keyword>
<dbReference type="PANTHER" id="PTHR30009">
    <property type="entry name" value="CYTOCHROME C-TYPE SYNTHESIS PROTEIN AND PTS TRANSMEMBRANE COMPONENT"/>
    <property type="match status" value="1"/>
</dbReference>
<dbReference type="InterPro" id="IPR036878">
    <property type="entry name" value="Glu_permease_IIB"/>
</dbReference>
<evidence type="ECO:0000256" key="10">
    <source>
        <dbReference type="ARBA" id="ARBA00023136"/>
    </source>
</evidence>
<keyword evidence="2" id="KW-0813">Transport</keyword>
<keyword evidence="4 15" id="KW-0762">Sugar transport</keyword>
<dbReference type="Pfam" id="PF00367">
    <property type="entry name" value="PTS_EIIB"/>
    <property type="match status" value="1"/>
</dbReference>
<evidence type="ECO:0000256" key="4">
    <source>
        <dbReference type="ARBA" id="ARBA00022597"/>
    </source>
</evidence>
<evidence type="ECO:0000256" key="7">
    <source>
        <dbReference type="ARBA" id="ARBA00022692"/>
    </source>
</evidence>
<keyword evidence="5" id="KW-0808">Transferase</keyword>
<dbReference type="EMBL" id="JPME01000025">
    <property type="protein sequence ID" value="KEZ88293.1"/>
    <property type="molecule type" value="Genomic_DNA"/>
</dbReference>
<sequence>MRDKVVKSMQSFSKAMIGPVLFLPVVGMMIALTAIMTNTAFVSEGGMLWTVGKFFNSMLNSIMGNLSILFCVGIANGMAKKKKADASFVALMSYIMFLGANSKWLELSGKMIEGATAGALYGTGQTIQLGFHVTDMGVFLGMIIGVLVALVHNKHCDTEFKGGFAPYGNSKLVYMIMIPVIAVLSIGVTYVWPGVANGISALTGFMSTAGAAGVFVYGFLNRFLIPTGLHHLIWSPFLYSAVGGQAVIGGENVIGAKPIFLALLSDPTAGMMPDTSRFLTYGLMKTFGIIGVALAFYVTAKKAKKANLKAQMIPATLTAVIAGITEPLEFTFIFAAPLLWLVYSVLDGFFQMVVYLIGVRVCATNGILDFLVLNLPAGIGRTLWPLYVLVGLIEILVIFVVFKFMIEKLNLKTPGREDDDTEIALDLNANAAAVKKELKAKQSGGGETEEDRLNQGRTIIEALGGKENILSLENCFSRLRVEVKDSTRIDEETLKGTGAAGIMKKGNDVQVVYGLSVSKMRTLVDDALEKMESNK</sequence>
<name>A0A084JH59_9FIRM</name>
<keyword evidence="7 12" id="KW-0812">Transmembrane</keyword>
<dbReference type="InterPro" id="IPR013013">
    <property type="entry name" value="PTS_EIIC_1"/>
</dbReference>
<dbReference type="STRING" id="29354.IO98_18885"/>
<feature type="transmembrane region" description="Helical" evidence="12">
    <location>
        <begin position="198"/>
        <end position="220"/>
    </location>
</feature>
<feature type="transmembrane region" description="Helical" evidence="12">
    <location>
        <begin position="20"/>
        <end position="42"/>
    </location>
</feature>
<evidence type="ECO:0000256" key="6">
    <source>
        <dbReference type="ARBA" id="ARBA00022683"/>
    </source>
</evidence>
<feature type="domain" description="PTS EIIB type-1" evidence="13">
    <location>
        <begin position="453"/>
        <end position="534"/>
    </location>
</feature>
<dbReference type="OrthoDB" id="9764327at2"/>
<dbReference type="InterPro" id="IPR001996">
    <property type="entry name" value="PTS_IIB_1"/>
</dbReference>
<keyword evidence="10 12" id="KW-0472">Membrane</keyword>
<dbReference type="GO" id="GO:0016301">
    <property type="term" value="F:kinase activity"/>
    <property type="evidence" value="ECO:0007669"/>
    <property type="project" value="UniProtKB-KW"/>
</dbReference>
<evidence type="ECO:0000256" key="5">
    <source>
        <dbReference type="ARBA" id="ARBA00022679"/>
    </source>
</evidence>
<proteinExistence type="predicted"/>
<evidence type="ECO:0000256" key="11">
    <source>
        <dbReference type="PROSITE-ProRule" id="PRU00421"/>
    </source>
</evidence>
<organism evidence="15 16">
    <name type="scientific">Lacrimispora celerecrescens</name>
    <dbReference type="NCBI Taxonomy" id="29354"/>
    <lineage>
        <taxon>Bacteria</taxon>
        <taxon>Bacillati</taxon>
        <taxon>Bacillota</taxon>
        <taxon>Clostridia</taxon>
        <taxon>Lachnospirales</taxon>
        <taxon>Lachnospiraceae</taxon>
        <taxon>Lacrimispora</taxon>
    </lineage>
</organism>
<comment type="subcellular location">
    <subcellularLocation>
        <location evidence="1">Cell membrane</location>
        <topology evidence="1">Multi-pass membrane protein</topology>
    </subcellularLocation>
</comment>
<keyword evidence="8" id="KW-0418">Kinase</keyword>
<dbReference type="GO" id="GO:0005886">
    <property type="term" value="C:plasma membrane"/>
    <property type="evidence" value="ECO:0007669"/>
    <property type="project" value="UniProtKB-SubCell"/>
</dbReference>
<evidence type="ECO:0000256" key="12">
    <source>
        <dbReference type="SAM" id="Phobius"/>
    </source>
</evidence>
<gene>
    <name evidence="15" type="ORF">IO98_18885</name>
</gene>
<evidence type="ECO:0000256" key="9">
    <source>
        <dbReference type="ARBA" id="ARBA00022989"/>
    </source>
</evidence>
<reference evidence="15 16" key="1">
    <citation type="submission" date="2014-07" db="EMBL/GenBank/DDBJ databases">
        <title>Draft genome of Clostridium celerecrescens 152B isolated from sediments associated with methane hydrate from Krishna Godavari basin.</title>
        <authorList>
            <person name="Honkalas V.S."/>
            <person name="Dabir A.P."/>
            <person name="Arora P."/>
            <person name="Dhakephalkar P.K."/>
        </authorList>
    </citation>
    <scope>NUCLEOTIDE SEQUENCE [LARGE SCALE GENOMIC DNA]</scope>
    <source>
        <strain evidence="15 16">152B</strain>
    </source>
</reference>
<dbReference type="PROSITE" id="PS51098">
    <property type="entry name" value="PTS_EIIB_TYPE_1"/>
    <property type="match status" value="1"/>
</dbReference>
<dbReference type="Proteomes" id="UP000028525">
    <property type="component" value="Unassembled WGS sequence"/>
</dbReference>
<feature type="transmembrane region" description="Helical" evidence="12">
    <location>
        <begin position="330"/>
        <end position="346"/>
    </location>
</feature>
<dbReference type="GO" id="GO:0008982">
    <property type="term" value="F:protein-N(PI)-phosphohistidine-sugar phosphotransferase activity"/>
    <property type="evidence" value="ECO:0007669"/>
    <property type="project" value="InterPro"/>
</dbReference>
<protein>
    <submittedName>
        <fullName evidence="15">PTS glucose transporter subunit IIBC</fullName>
    </submittedName>
</protein>
<feature type="transmembrane region" description="Helical" evidence="12">
    <location>
        <begin position="62"/>
        <end position="79"/>
    </location>
</feature>
<comment type="caution">
    <text evidence="15">The sequence shown here is derived from an EMBL/GenBank/DDBJ whole genome shotgun (WGS) entry which is preliminary data.</text>
</comment>
<evidence type="ECO:0000256" key="2">
    <source>
        <dbReference type="ARBA" id="ARBA00022448"/>
    </source>
</evidence>
<feature type="transmembrane region" description="Helical" evidence="12">
    <location>
        <begin position="129"/>
        <end position="151"/>
    </location>
</feature>